<dbReference type="RefSeq" id="WP_374830989.1">
    <property type="nucleotide sequence ID" value="NZ_JBHEEZ010000006.1"/>
</dbReference>
<proteinExistence type="predicted"/>
<evidence type="ECO:0000313" key="3">
    <source>
        <dbReference type="Proteomes" id="UP001596042"/>
    </source>
</evidence>
<evidence type="ECO:0000256" key="1">
    <source>
        <dbReference type="SAM" id="Phobius"/>
    </source>
</evidence>
<sequence>MPKPDFWDYVFRLFRILFGMAIAFWLGTAFFVALNLGQTMREMEPQGGFDSGTFSFITVLFATPVTAMIVGQIAIYPILLAVVIAEIAGRKDALFYMLAGIAIGALMVGYGASHRIPFAENLFQSLVVICSCIVGMLVYWLIAGRGAGRFHRPVA</sequence>
<keyword evidence="1" id="KW-0812">Transmembrane</keyword>
<feature type="transmembrane region" description="Helical" evidence="1">
    <location>
        <begin position="93"/>
        <end position="110"/>
    </location>
</feature>
<dbReference type="Proteomes" id="UP001596042">
    <property type="component" value="Unassembled WGS sequence"/>
</dbReference>
<feature type="transmembrane region" description="Helical" evidence="1">
    <location>
        <begin position="12"/>
        <end position="34"/>
    </location>
</feature>
<feature type="transmembrane region" description="Helical" evidence="1">
    <location>
        <begin position="122"/>
        <end position="142"/>
    </location>
</feature>
<organism evidence="2 3">
    <name type="scientific">Daeguia caeni</name>
    <dbReference type="NCBI Taxonomy" id="439612"/>
    <lineage>
        <taxon>Bacteria</taxon>
        <taxon>Pseudomonadati</taxon>
        <taxon>Pseudomonadota</taxon>
        <taxon>Alphaproteobacteria</taxon>
        <taxon>Hyphomicrobiales</taxon>
        <taxon>Brucellaceae</taxon>
        <taxon>Daeguia</taxon>
    </lineage>
</organism>
<protein>
    <submittedName>
        <fullName evidence="2">Uncharacterized protein</fullName>
    </submittedName>
</protein>
<keyword evidence="1" id="KW-1133">Transmembrane helix</keyword>
<name>A0ABV9H9K3_9HYPH</name>
<comment type="caution">
    <text evidence="2">The sequence shown here is derived from an EMBL/GenBank/DDBJ whole genome shotgun (WGS) entry which is preliminary data.</text>
</comment>
<feature type="transmembrane region" description="Helical" evidence="1">
    <location>
        <begin position="54"/>
        <end position="81"/>
    </location>
</feature>
<reference evidence="3" key="1">
    <citation type="journal article" date="2019" name="Int. J. Syst. Evol. Microbiol.">
        <title>The Global Catalogue of Microorganisms (GCM) 10K type strain sequencing project: providing services to taxonomists for standard genome sequencing and annotation.</title>
        <authorList>
            <consortium name="The Broad Institute Genomics Platform"/>
            <consortium name="The Broad Institute Genome Sequencing Center for Infectious Disease"/>
            <person name="Wu L."/>
            <person name="Ma J."/>
        </authorList>
    </citation>
    <scope>NUCLEOTIDE SEQUENCE [LARGE SCALE GENOMIC DNA]</scope>
    <source>
        <strain evidence="3">CGMCC 1.15731</strain>
    </source>
</reference>
<gene>
    <name evidence="2" type="ORF">ACFO1V_14335</name>
</gene>
<accession>A0ABV9H9K3</accession>
<keyword evidence="1" id="KW-0472">Membrane</keyword>
<dbReference type="EMBL" id="JBHSEL010000125">
    <property type="protein sequence ID" value="MFC4626367.1"/>
    <property type="molecule type" value="Genomic_DNA"/>
</dbReference>
<evidence type="ECO:0000313" key="2">
    <source>
        <dbReference type="EMBL" id="MFC4626367.1"/>
    </source>
</evidence>
<keyword evidence="3" id="KW-1185">Reference proteome</keyword>